<feature type="region of interest" description="Disordered" evidence="1">
    <location>
        <begin position="65"/>
        <end position="92"/>
    </location>
</feature>
<evidence type="ECO:0000313" key="2">
    <source>
        <dbReference type="EMBL" id="SPU43688.1"/>
    </source>
</evidence>
<dbReference type="EMBL" id="UAQM01000005">
    <property type="protein sequence ID" value="SPU43688.1"/>
    <property type="molecule type" value="Genomic_DNA"/>
</dbReference>
<proteinExistence type="predicted"/>
<dbReference type="AlphaFoldDB" id="A0A2X1AFS2"/>
<evidence type="ECO:0000256" key="1">
    <source>
        <dbReference type="SAM" id="MobiDB-lite"/>
    </source>
</evidence>
<name>A0A2X1AFS2_BREDI</name>
<reference evidence="2 3" key="1">
    <citation type="submission" date="2018-06" db="EMBL/GenBank/DDBJ databases">
        <authorList>
            <consortium name="Pathogen Informatics"/>
            <person name="Doyle S."/>
        </authorList>
    </citation>
    <scope>NUCLEOTIDE SEQUENCE [LARGE SCALE GENOMIC DNA]</scope>
    <source>
        <strain evidence="2 3">NCTC11165</strain>
    </source>
</reference>
<evidence type="ECO:0000313" key="3">
    <source>
        <dbReference type="Proteomes" id="UP000250358"/>
    </source>
</evidence>
<gene>
    <name evidence="2" type="ORF">NCTC11165_01240</name>
</gene>
<feature type="compositionally biased region" description="Low complexity" evidence="1">
    <location>
        <begin position="65"/>
        <end position="86"/>
    </location>
</feature>
<organism evidence="2 3">
    <name type="scientific">Brevundimonas diminuta</name>
    <name type="common">Pseudomonas diminuta</name>
    <dbReference type="NCBI Taxonomy" id="293"/>
    <lineage>
        <taxon>Bacteria</taxon>
        <taxon>Pseudomonadati</taxon>
        <taxon>Pseudomonadota</taxon>
        <taxon>Alphaproteobacteria</taxon>
        <taxon>Caulobacterales</taxon>
        <taxon>Caulobacteraceae</taxon>
        <taxon>Brevundimonas</taxon>
    </lineage>
</organism>
<sequence length="92" mass="9634">MDQKIALAFPGMAAPARRSLAEISEGWSDLTRWAAVARDEGPSDMLNQIAGVSGVGPVAAEALATSSTSRTTFRSSTPCWPSSSASRTWPPP</sequence>
<protein>
    <submittedName>
        <fullName evidence="2">Uncharacterized protein</fullName>
    </submittedName>
</protein>
<accession>A0A2X1AFS2</accession>
<dbReference type="Proteomes" id="UP000250358">
    <property type="component" value="Unassembled WGS sequence"/>
</dbReference>